<dbReference type="RefSeq" id="WP_070068159.1">
    <property type="nucleotide sequence ID" value="NZ_MJUW02000120.1"/>
</dbReference>
<organism evidence="1 2">
    <name type="scientific">Candidatus Brocadia sapporoensis</name>
    <dbReference type="NCBI Taxonomy" id="392547"/>
    <lineage>
        <taxon>Bacteria</taxon>
        <taxon>Pseudomonadati</taxon>
        <taxon>Planctomycetota</taxon>
        <taxon>Candidatus Brocadiia</taxon>
        <taxon>Candidatus Brocadiales</taxon>
        <taxon>Candidatus Brocadiaceae</taxon>
        <taxon>Candidatus Brocadia</taxon>
    </lineage>
</organism>
<dbReference type="Gene3D" id="2.60.40.10">
    <property type="entry name" value="Immunoglobulins"/>
    <property type="match status" value="1"/>
</dbReference>
<gene>
    <name evidence="1" type="ORF">BIY37_12535</name>
</gene>
<protein>
    <recommendedName>
        <fullName evidence="3">PKD domain-containing protein</fullName>
    </recommendedName>
</protein>
<dbReference type="EMBL" id="MJUW02000120">
    <property type="protein sequence ID" value="OQD44671.1"/>
    <property type="molecule type" value="Genomic_DNA"/>
</dbReference>
<name>A0A1V6LWZ3_9BACT</name>
<accession>A0A1V6LWZ3</accession>
<dbReference type="Proteomes" id="UP000242219">
    <property type="component" value="Unassembled WGS sequence"/>
</dbReference>
<dbReference type="InterPro" id="IPR013783">
    <property type="entry name" value="Ig-like_fold"/>
</dbReference>
<evidence type="ECO:0000313" key="2">
    <source>
        <dbReference type="Proteomes" id="UP000242219"/>
    </source>
</evidence>
<keyword evidence="2" id="KW-1185">Reference proteome</keyword>
<evidence type="ECO:0000313" key="1">
    <source>
        <dbReference type="EMBL" id="OQD44671.1"/>
    </source>
</evidence>
<reference evidence="1 2" key="1">
    <citation type="journal article" date="2016" name="Genome Announc.">
        <title>Draft Genome Sequence of the Anaerobic Ammonium-Oxidizing Bacterium 'Candidatus Brocadia sp. 40'.</title>
        <authorList>
            <person name="Ali M."/>
            <person name="Haroon M.F."/>
            <person name="Narita Y."/>
            <person name="Zhang L."/>
            <person name="Rangel Shaw D."/>
            <person name="Okabe S."/>
            <person name="Saikaly P.E."/>
        </authorList>
    </citation>
    <scope>NUCLEOTIDE SEQUENCE [LARGE SCALE GENOMIC DNA]</scope>
    <source>
        <strain evidence="1 2">40</strain>
    </source>
</reference>
<proteinExistence type="predicted"/>
<evidence type="ECO:0008006" key="3">
    <source>
        <dbReference type="Google" id="ProtNLM"/>
    </source>
</evidence>
<sequence>MEPTEKSESYPVFEPNQVLSDVHLNQAFNYLDEQERLTRANLIGIGIICGLEIRPEVKSQTEAIIRLSKGCGVTSEGYLIEESEDVSLVSYREYKLPGDPDYPSFKDSSSPSTQYSLWELFPAGELDTTQLTTSFLNDKAVLLFLELKREGLRNCSPNNCDDKGSVMTATVRRLLINVSDLKKIIEKTKGLESGLTSDELEKTLLTRLDLPDLSLPRYDVPNKRPSTTEQVMAAFLSVFSSGIVNNTGGALSSAYAAFGLLLKEEYPTDPFAGFSKKFGFLNSVPENMVQVLFLQYYYDFFDDLIKAYNEFRWKGAELLCSCCPPDKLFPRHLVLGVLDENSSGYRQRFLASPAIGRCEETVNELKQLFQRMVKMIDFFTDTPPLPKKILYEVYEASEDKQVRITPSKLGAMPLSDKAIPYYYDKAMHLFWDPEKTRQGRAKQILGYRSYEYNPSAPDALRYDLEPYNFLRIEGHLGKDYQKVLKRLIYLKDLCRLPIEIIALRTGAFDENIAVDLNQEKCWFQDLESIYDVQREELLSTLCEGTMYLYDIPIEGSKLPNGIPKLPLLKKYAPNFFYNTGTVGAWYEKYLTLIQSIPYIDVDQNKIDDNALWGVYCALFNGTVAPDAKYYAHIVSIYYFTKLAEILPDSLDALGYADFENKYQDLIGLIRYFRSNAVKNISPEFQKFIPEEDLIDHFDQVLFSCKLEPVKAIHEEYKRRIKEIKQKQFLSFFLKKHPGIQHKAGVPLGGTFIIVYHDVHDQAGIKGNSNVKNVSDAEFLKPLKEGIMSKESVEALIRLNSKAEVSGIPDFQQIFSELIEKASPLPKTEEIWLNPAVGKIFTETVDKLADGAVIADFFLPYLCCADCSPVQFTLPKIPPTFTMQIGCTNPENMAEVMIAPKGGESPYDYKLDELPFQAFTDKIVMSSGLHTLVIRDNAGVESDPQSLTVPEPLTIGAEAYAENVQKQTYTVSFTIGGGTFPYKLETGNGTINGNGFNSTAVKSGEKISVTITDGAGCQTTKEFTHTVKEPCTLPCNGIALRRGYRFSLPVPDQNLNIIDIRFIFDGTNGQKVNLTKEVATIIKKANGGEEFTKLMNELVGKKTGSPDWLTFNYNKKESQSGLDSWEIEYFQCLDFELLLAWGYENTTHLAPNVRVAINSRGSTLKVSQGENILSDVFIPAFNIAQIDKCDPNHPSKNLCENVDLKLSINKEIIENVVILSAEQSGADQPIAYLWEVQDGIPSLSNEQKAKFIFKSLEPGIKNVRLTAYTKDGCRVSAITTITLNV</sequence>
<dbReference type="CDD" id="cd00146">
    <property type="entry name" value="PKD"/>
    <property type="match status" value="1"/>
</dbReference>
<comment type="caution">
    <text evidence="1">The sequence shown here is derived from an EMBL/GenBank/DDBJ whole genome shotgun (WGS) entry which is preliminary data.</text>
</comment>